<dbReference type="SUPFAM" id="SSF63491">
    <property type="entry name" value="BAG domain"/>
    <property type="match status" value="1"/>
</dbReference>
<dbReference type="Pfam" id="PF00397">
    <property type="entry name" value="WW"/>
    <property type="match status" value="1"/>
</dbReference>
<sequence>MSHYLSPGFGMKLSPNQMANSSSTDTLPPGWEIKIDPHTGWPFFVDHNTRTTTWNDPRTELQKERQAFSNGPYPSAYPAPSQDNPKQRHAKEFSTASHHLRPGYIPIPIIHEGAPEQYQQKYHYSPQQPDMQRLKAECRAHPPVRAQSPTRPSPAGSPLEATKADKQSGQASPVSVGQAPGLQGSEHSPFQTTSSPQTFSSQPHGRSSVGSSQLPSGYIPIPVIHEGMTAKHPQQAYYPAHQTQYPSQQAHQPLQQAQYSTQQAHHPMHPTQQAYHPAQQVQYTSQPTQYTVQQQPVTHKSPPEDWGTSTARAQSPLRVVLKEMPSREASPAQISPPGRSQSPAWAHTGLDRPQAPQQRAQHQETPRMQQETKAGSFGTEPPPTYIPIQVTRVDPDTKQPPQKPHPQSQPQAQPEKAERKTPSPAQSGSSQQEQRTAPEEAKAQKPIVTDAPERHPGLVKIDKILQTVQRLEEDVNSFEGNRADKHYLLLEELLTKELLALDSVDPNGRDDVRQARRDGVKKVQNLLERLEQKASSSEPQPGTIEKYAQRDNIEGDCKRDKHCANTVTEESKMETDQQEMNPGVSADYNKR</sequence>
<evidence type="ECO:0000256" key="1">
    <source>
        <dbReference type="ARBA" id="ARBA00023186"/>
    </source>
</evidence>
<feature type="domain" description="WW" evidence="3">
    <location>
        <begin position="25"/>
        <end position="59"/>
    </location>
</feature>
<feature type="compositionally biased region" description="Low complexity" evidence="2">
    <location>
        <begin position="405"/>
        <end position="414"/>
    </location>
</feature>
<evidence type="ECO:0000313" key="6">
    <source>
        <dbReference type="Ensembl" id="ENSCMIP00000020118.1"/>
    </source>
</evidence>
<dbReference type="GO" id="GO:0051087">
    <property type="term" value="F:protein-folding chaperone binding"/>
    <property type="evidence" value="ECO:0007669"/>
    <property type="project" value="InterPro"/>
</dbReference>
<dbReference type="KEGG" id="cmk:103186535"/>
<dbReference type="OMA" id="QKGEPSM"/>
<reference evidence="6" key="4">
    <citation type="submission" date="2025-05" db="UniProtKB">
        <authorList>
            <consortium name="Ensembl"/>
        </authorList>
    </citation>
    <scope>IDENTIFICATION</scope>
</reference>
<dbReference type="PANTHER" id="PTHR12329:SF5">
    <property type="entry name" value="STARVIN, ISOFORM E"/>
    <property type="match status" value="1"/>
</dbReference>
<feature type="compositionally biased region" description="Basic and acidic residues" evidence="2">
    <location>
        <begin position="547"/>
        <end position="575"/>
    </location>
</feature>
<feature type="compositionally biased region" description="Low complexity" evidence="2">
    <location>
        <begin position="188"/>
        <end position="203"/>
    </location>
</feature>
<dbReference type="AlphaFoldDB" id="V9K7K5"/>
<dbReference type="GO" id="GO:0005829">
    <property type="term" value="C:cytosol"/>
    <property type="evidence" value="ECO:0007669"/>
    <property type="project" value="TreeGrafter"/>
</dbReference>
<dbReference type="GO" id="GO:0016020">
    <property type="term" value="C:membrane"/>
    <property type="evidence" value="ECO:0007669"/>
    <property type="project" value="TreeGrafter"/>
</dbReference>
<dbReference type="InterPro" id="IPR036533">
    <property type="entry name" value="BAG_dom_sf"/>
</dbReference>
<dbReference type="InterPro" id="IPR036020">
    <property type="entry name" value="WW_dom_sf"/>
</dbReference>
<dbReference type="GeneID" id="103186535"/>
<gene>
    <name evidence="6" type="primary">bag3</name>
</gene>
<reference evidence="5 7" key="3">
    <citation type="journal article" date="2014" name="Nature">
        <title>Elephant shark genome provides unique insights into gnathostome evolution.</title>
        <authorList>
            <consortium name="International Elephant Shark Genome Sequencing Consortium"/>
            <person name="Venkatesh B."/>
            <person name="Lee A.P."/>
            <person name="Ravi V."/>
            <person name="Maurya A.K."/>
            <person name="Lian M.M."/>
            <person name="Swann J.B."/>
            <person name="Ohta Y."/>
            <person name="Flajnik M.F."/>
            <person name="Sutoh Y."/>
            <person name="Kasahara M."/>
            <person name="Hoon S."/>
            <person name="Gangu V."/>
            <person name="Roy S.W."/>
            <person name="Irimia M."/>
            <person name="Korzh V."/>
            <person name="Kondrychyn I."/>
            <person name="Lim Z.W."/>
            <person name="Tay B.H."/>
            <person name="Tohari S."/>
            <person name="Kong K.W."/>
            <person name="Ho S."/>
            <person name="Lorente-Galdos B."/>
            <person name="Quilez J."/>
            <person name="Marques-Bonet T."/>
            <person name="Raney B.J."/>
            <person name="Ingham P.W."/>
            <person name="Tay A."/>
            <person name="Hillier L.W."/>
            <person name="Minx P."/>
            <person name="Boehm T."/>
            <person name="Wilson R.K."/>
            <person name="Brenner S."/>
            <person name="Warren W.C."/>
        </authorList>
    </citation>
    <scope>NUCLEOTIDE SEQUENCE</scope>
    <source>
        <tissue evidence="5">Heart</tissue>
    </source>
</reference>
<feature type="compositionally biased region" description="Polar residues" evidence="2">
    <location>
        <begin position="423"/>
        <end position="435"/>
    </location>
</feature>
<dbReference type="GO" id="GO:0050821">
    <property type="term" value="P:protein stabilization"/>
    <property type="evidence" value="ECO:0007669"/>
    <property type="project" value="TreeGrafter"/>
</dbReference>
<evidence type="ECO:0000259" key="4">
    <source>
        <dbReference type="PROSITE" id="PS51035"/>
    </source>
</evidence>
<organism evidence="5">
    <name type="scientific">Callorhinchus milii</name>
    <name type="common">Ghost shark</name>
    <dbReference type="NCBI Taxonomy" id="7868"/>
    <lineage>
        <taxon>Eukaryota</taxon>
        <taxon>Metazoa</taxon>
        <taxon>Chordata</taxon>
        <taxon>Craniata</taxon>
        <taxon>Vertebrata</taxon>
        <taxon>Chondrichthyes</taxon>
        <taxon>Holocephali</taxon>
        <taxon>Chimaeriformes</taxon>
        <taxon>Callorhinchidae</taxon>
        <taxon>Callorhinchus</taxon>
    </lineage>
</organism>
<feature type="region of interest" description="Disordered" evidence="2">
    <location>
        <begin position="140"/>
        <end position="214"/>
    </location>
</feature>
<dbReference type="Gene3D" id="1.20.58.120">
    <property type="entry name" value="BAG domain"/>
    <property type="match status" value="1"/>
</dbReference>
<protein>
    <submittedName>
        <fullName evidence="6">BAG cochaperone 3</fullName>
    </submittedName>
    <submittedName>
        <fullName evidence="5">BAG family molecular chaperone regulator 3</fullName>
    </submittedName>
</protein>
<feature type="region of interest" description="Disordered" evidence="2">
    <location>
        <begin position="531"/>
        <end position="591"/>
    </location>
</feature>
<name>V9K7K5_CALMI</name>
<evidence type="ECO:0000313" key="5">
    <source>
        <dbReference type="EMBL" id="AFO93786.1"/>
    </source>
</evidence>
<feature type="compositionally biased region" description="Polar residues" evidence="2">
    <location>
        <begin position="14"/>
        <end position="26"/>
    </location>
</feature>
<dbReference type="PROSITE" id="PS51035">
    <property type="entry name" value="BAG"/>
    <property type="match status" value="1"/>
</dbReference>
<feature type="domain" description="BAG" evidence="4">
    <location>
        <begin position="457"/>
        <end position="534"/>
    </location>
</feature>
<dbReference type="SUPFAM" id="SSF51045">
    <property type="entry name" value="WW domain"/>
    <property type="match status" value="1"/>
</dbReference>
<dbReference type="Ensembl" id="ENSCMIT00000020490.1">
    <property type="protein sequence ID" value="ENSCMIP00000020118.1"/>
    <property type="gene ID" value="ENSCMIG00000009305.1"/>
</dbReference>
<dbReference type="Gene3D" id="2.20.70.10">
    <property type="match status" value="1"/>
</dbReference>
<dbReference type="PROSITE" id="PS50020">
    <property type="entry name" value="WW_DOMAIN_2"/>
    <property type="match status" value="1"/>
</dbReference>
<dbReference type="EMBL" id="JW861269">
    <property type="protein sequence ID" value="AFO93786.1"/>
    <property type="molecule type" value="mRNA"/>
</dbReference>
<dbReference type="PANTHER" id="PTHR12329">
    <property type="entry name" value="BCL2-ASSOCIATED ATHANOGENE"/>
    <property type="match status" value="1"/>
</dbReference>
<feature type="region of interest" description="Disordered" evidence="2">
    <location>
        <begin position="241"/>
        <end position="458"/>
    </location>
</feature>
<dbReference type="STRING" id="7868.ENSCMIP00000020118"/>
<feature type="region of interest" description="Disordered" evidence="2">
    <location>
        <begin position="1"/>
        <end position="26"/>
    </location>
</feature>
<evidence type="ECO:0000313" key="7">
    <source>
        <dbReference type="Proteomes" id="UP000314986"/>
    </source>
</evidence>
<dbReference type="OrthoDB" id="333905at2759"/>
<dbReference type="GO" id="GO:0005634">
    <property type="term" value="C:nucleus"/>
    <property type="evidence" value="ECO:0007669"/>
    <property type="project" value="TreeGrafter"/>
</dbReference>
<feature type="compositionally biased region" description="Low complexity" evidence="2">
    <location>
        <begin position="244"/>
        <end position="260"/>
    </location>
</feature>
<dbReference type="SMART" id="SM00456">
    <property type="entry name" value="WW"/>
    <property type="match status" value="1"/>
</dbReference>
<reference evidence="7" key="2">
    <citation type="journal article" date="2007" name="PLoS Biol.">
        <title>Survey sequencing and comparative analysis of the elephant shark (Callorhinchus milii) genome.</title>
        <authorList>
            <person name="Venkatesh B."/>
            <person name="Kirkness E.F."/>
            <person name="Loh Y.H."/>
            <person name="Halpern A.L."/>
            <person name="Lee A.P."/>
            <person name="Johnson J."/>
            <person name="Dandona N."/>
            <person name="Viswanathan L.D."/>
            <person name="Tay A."/>
            <person name="Venter J.C."/>
            <person name="Strausberg R.L."/>
            <person name="Brenner S."/>
        </authorList>
    </citation>
    <scope>NUCLEOTIDE SEQUENCE [LARGE SCALE GENOMIC DNA]</scope>
</reference>
<feature type="compositionally biased region" description="Low complexity" evidence="2">
    <location>
        <begin position="279"/>
        <end position="298"/>
    </location>
</feature>
<proteinExistence type="evidence at transcript level"/>
<dbReference type="InterPro" id="IPR001202">
    <property type="entry name" value="WW_dom"/>
</dbReference>
<dbReference type="CTD" id="9531"/>
<dbReference type="PROSITE" id="PS01159">
    <property type="entry name" value="WW_DOMAIN_1"/>
    <property type="match status" value="1"/>
</dbReference>
<dbReference type="Pfam" id="PF02179">
    <property type="entry name" value="BAG"/>
    <property type="match status" value="1"/>
</dbReference>
<feature type="compositionally biased region" description="Polar residues" evidence="2">
    <location>
        <begin position="204"/>
        <end position="214"/>
    </location>
</feature>
<dbReference type="GeneTree" id="ENSGT00940000159204"/>
<accession>V9K7K5</accession>
<dbReference type="Proteomes" id="UP000314986">
    <property type="component" value="Unassembled WGS sequence"/>
</dbReference>
<keyword evidence="7" id="KW-1185">Reference proteome</keyword>
<evidence type="ECO:0000256" key="2">
    <source>
        <dbReference type="SAM" id="MobiDB-lite"/>
    </source>
</evidence>
<dbReference type="CDD" id="cd00201">
    <property type="entry name" value="WW"/>
    <property type="match status" value="1"/>
</dbReference>
<dbReference type="RefSeq" id="XP_007903832.1">
    <property type="nucleotide sequence ID" value="XM_007905641.2"/>
</dbReference>
<keyword evidence="1" id="KW-0143">Chaperone</keyword>
<feature type="region of interest" description="Disordered" evidence="2">
    <location>
        <begin position="68"/>
        <end position="94"/>
    </location>
</feature>
<reference evidence="7" key="1">
    <citation type="journal article" date="2006" name="Science">
        <title>Ancient noncoding elements conserved in the human genome.</title>
        <authorList>
            <person name="Venkatesh B."/>
            <person name="Kirkness E.F."/>
            <person name="Loh Y.H."/>
            <person name="Halpern A.L."/>
            <person name="Lee A.P."/>
            <person name="Johnson J."/>
            <person name="Dandona N."/>
            <person name="Viswanathan L.D."/>
            <person name="Tay A."/>
            <person name="Venter J.C."/>
            <person name="Strausberg R.L."/>
            <person name="Brenner S."/>
        </authorList>
    </citation>
    <scope>NUCLEOTIDE SEQUENCE [LARGE SCALE GENOMIC DNA]</scope>
</reference>
<dbReference type="InterPro" id="IPR003103">
    <property type="entry name" value="BAG_domain"/>
</dbReference>
<dbReference type="InterPro" id="IPR039773">
    <property type="entry name" value="BAG_chaperone_regulator"/>
</dbReference>
<dbReference type="SMART" id="SM00264">
    <property type="entry name" value="BAG"/>
    <property type="match status" value="1"/>
</dbReference>
<dbReference type="GO" id="GO:0000774">
    <property type="term" value="F:adenyl-nucleotide exchange factor activity"/>
    <property type="evidence" value="ECO:0007669"/>
    <property type="project" value="TreeGrafter"/>
</dbReference>
<evidence type="ECO:0000259" key="3">
    <source>
        <dbReference type="PROSITE" id="PS50020"/>
    </source>
</evidence>